<dbReference type="Gene3D" id="3.40.50.200">
    <property type="entry name" value="Peptidase S8/S53 domain"/>
    <property type="match status" value="1"/>
</dbReference>
<evidence type="ECO:0000256" key="5">
    <source>
        <dbReference type="ARBA" id="ARBA00022692"/>
    </source>
</evidence>
<evidence type="ECO:0000313" key="16">
    <source>
        <dbReference type="EMBL" id="SDR13817.1"/>
    </source>
</evidence>
<dbReference type="GO" id="GO:0006508">
    <property type="term" value="P:proteolysis"/>
    <property type="evidence" value="ECO:0007669"/>
    <property type="project" value="UniProtKB-KW"/>
</dbReference>
<dbReference type="PROSITE" id="PS00137">
    <property type="entry name" value="SUBTILASE_HIS"/>
    <property type="match status" value="1"/>
</dbReference>
<feature type="active site" description="Charge relay system" evidence="10">
    <location>
        <position position="347"/>
    </location>
</feature>
<keyword evidence="6 10" id="KW-0378">Hydrolase</keyword>
<feature type="signal peptide" evidence="14">
    <location>
        <begin position="1"/>
        <end position="36"/>
    </location>
</feature>
<reference evidence="17" key="1">
    <citation type="submission" date="2016-10" db="EMBL/GenBank/DDBJ databases">
        <authorList>
            <person name="Varghese N."/>
            <person name="Submissions S."/>
        </authorList>
    </citation>
    <scope>NUCLEOTIDE SEQUENCE [LARGE SCALE GENOMIC DNA]</scope>
    <source>
        <strain evidence="17">DSM 45459</strain>
    </source>
</reference>
<dbReference type="PROSITE" id="PS00136">
    <property type="entry name" value="SUBTILASE_ASP"/>
    <property type="match status" value="1"/>
</dbReference>
<dbReference type="PROSITE" id="PS00138">
    <property type="entry name" value="SUBTILASE_SER"/>
    <property type="match status" value="1"/>
</dbReference>
<evidence type="ECO:0000256" key="1">
    <source>
        <dbReference type="ARBA" id="ARBA00004162"/>
    </source>
</evidence>
<evidence type="ECO:0000256" key="10">
    <source>
        <dbReference type="PROSITE-ProRule" id="PRU01240"/>
    </source>
</evidence>
<comment type="subcellular location">
    <subcellularLocation>
        <location evidence="1">Cell membrane</location>
        <topology evidence="1">Single-pass membrane protein</topology>
    </subcellularLocation>
</comment>
<protein>
    <submittedName>
        <fullName evidence="16">Membrane-anchored mycosin MYCP</fullName>
    </submittedName>
</protein>
<feature type="active site" description="Charge relay system" evidence="10">
    <location>
        <position position="148"/>
    </location>
</feature>
<evidence type="ECO:0000256" key="3">
    <source>
        <dbReference type="ARBA" id="ARBA00022475"/>
    </source>
</evidence>
<keyword evidence="8 13" id="KW-1133">Transmembrane helix</keyword>
<feature type="active site" description="Charge relay system" evidence="10">
    <location>
        <position position="117"/>
    </location>
</feature>
<dbReference type="InterPro" id="IPR023828">
    <property type="entry name" value="Peptidase_S8_Ser-AS"/>
</dbReference>
<dbReference type="InterPro" id="IPR022398">
    <property type="entry name" value="Peptidase_S8_His-AS"/>
</dbReference>
<dbReference type="GO" id="GO:0004252">
    <property type="term" value="F:serine-type endopeptidase activity"/>
    <property type="evidence" value="ECO:0007669"/>
    <property type="project" value="UniProtKB-UniRule"/>
</dbReference>
<dbReference type="PROSITE" id="PS51892">
    <property type="entry name" value="SUBTILASE"/>
    <property type="match status" value="1"/>
</dbReference>
<feature type="region of interest" description="Disordered" evidence="12">
    <location>
        <begin position="35"/>
        <end position="61"/>
    </location>
</feature>
<dbReference type="SUPFAM" id="SSF52743">
    <property type="entry name" value="Subtilisin-like"/>
    <property type="match status" value="1"/>
</dbReference>
<dbReference type="Proteomes" id="UP000199301">
    <property type="component" value="Unassembled WGS sequence"/>
</dbReference>
<dbReference type="Pfam" id="PF00082">
    <property type="entry name" value="Peptidase_S8"/>
    <property type="match status" value="1"/>
</dbReference>
<evidence type="ECO:0000256" key="4">
    <source>
        <dbReference type="ARBA" id="ARBA00022670"/>
    </source>
</evidence>
<dbReference type="RefSeq" id="WP_092526034.1">
    <property type="nucleotide sequence ID" value="NZ_FNKO01000002.1"/>
</dbReference>
<comment type="similarity">
    <text evidence="2 10 11">Belongs to the peptidase S8 family.</text>
</comment>
<evidence type="ECO:0000256" key="7">
    <source>
        <dbReference type="ARBA" id="ARBA00022825"/>
    </source>
</evidence>
<keyword evidence="4 10" id="KW-0645">Protease</keyword>
<feature type="transmembrane region" description="Helical" evidence="13">
    <location>
        <begin position="431"/>
        <end position="455"/>
    </location>
</feature>
<gene>
    <name evidence="16" type="ORF">SAMN04489718_3714</name>
</gene>
<proteinExistence type="inferred from homology"/>
<keyword evidence="17" id="KW-1185">Reference proteome</keyword>
<evidence type="ECO:0000256" key="13">
    <source>
        <dbReference type="SAM" id="Phobius"/>
    </source>
</evidence>
<evidence type="ECO:0000256" key="9">
    <source>
        <dbReference type="ARBA" id="ARBA00023136"/>
    </source>
</evidence>
<dbReference type="NCBIfam" id="TIGR03921">
    <property type="entry name" value="T7SS_mycosin"/>
    <property type="match status" value="1"/>
</dbReference>
<evidence type="ECO:0000256" key="11">
    <source>
        <dbReference type="RuleBase" id="RU003355"/>
    </source>
</evidence>
<dbReference type="OrthoDB" id="9798386at2"/>
<organism evidence="16 17">
    <name type="scientific">Actinopolyspora saharensis</name>
    <dbReference type="NCBI Taxonomy" id="995062"/>
    <lineage>
        <taxon>Bacteria</taxon>
        <taxon>Bacillati</taxon>
        <taxon>Actinomycetota</taxon>
        <taxon>Actinomycetes</taxon>
        <taxon>Actinopolysporales</taxon>
        <taxon>Actinopolysporaceae</taxon>
        <taxon>Actinopolyspora</taxon>
    </lineage>
</organism>
<evidence type="ECO:0000256" key="14">
    <source>
        <dbReference type="SAM" id="SignalP"/>
    </source>
</evidence>
<sequence>MRSTTFARRDGLRRTLAMSAALGTFLLCGAVPPAAAQDAGSTETSDQPYAPPPLNPGMTARSGLQVDEGFQQQQACMQASNSGTTIEEQPWSQRLLGFQRAHEQGLLGAGQTVAVIDTGVNEHPRLQPGLEAGGSKLSGGALQDCDGHGTIVAGIISAESSDETGFVGIAPESTILSLRQSSALYKKQGDGSTPGTTETMARAVNSAVDSGVEVINISQSSCQSLARASNPADRGNQKLHNAVKRAYEQDVVVVAAAGNTGGQCQKNAPGSPSTAVLPAWFDEYVLTVASVNEHGAPSEFTVPGPWVDVSAPGENLVSLDPGVNASGLVNRVAHGSDSEPQPIQGTSFAAPYVSGLAALIKEKYPSLTAEQVMHRIIDTAQRTGSDNDIVGHGMINPMAAINNVIPAEHDAAAPPTQQRQLQAHVFPERNWAAVAVALGGAVGGLTTVLFTAFLVNAVRRVRARNAGTTPE</sequence>
<keyword evidence="14" id="KW-0732">Signal</keyword>
<keyword evidence="9 13" id="KW-0472">Membrane</keyword>
<dbReference type="PROSITE" id="PS51318">
    <property type="entry name" value="TAT"/>
    <property type="match status" value="1"/>
</dbReference>
<dbReference type="InterPro" id="IPR015500">
    <property type="entry name" value="Peptidase_S8_subtilisin-rel"/>
</dbReference>
<dbReference type="PANTHER" id="PTHR43806:SF11">
    <property type="entry name" value="CEREVISIN-RELATED"/>
    <property type="match status" value="1"/>
</dbReference>
<dbReference type="InterPro" id="IPR023834">
    <property type="entry name" value="T7SS_pept_S8A_mycosin"/>
</dbReference>
<name>A0A1H1GL15_9ACTN</name>
<keyword evidence="5 13" id="KW-0812">Transmembrane</keyword>
<dbReference type="PANTHER" id="PTHR43806">
    <property type="entry name" value="PEPTIDASE S8"/>
    <property type="match status" value="1"/>
</dbReference>
<evidence type="ECO:0000256" key="6">
    <source>
        <dbReference type="ARBA" id="ARBA00022801"/>
    </source>
</evidence>
<accession>A0A1H1GL15</accession>
<dbReference type="STRING" id="995062.SAMN04489718_3714"/>
<dbReference type="InterPro" id="IPR006311">
    <property type="entry name" value="TAT_signal"/>
</dbReference>
<dbReference type="EMBL" id="FNKO01000002">
    <property type="protein sequence ID" value="SDR13817.1"/>
    <property type="molecule type" value="Genomic_DNA"/>
</dbReference>
<dbReference type="AlphaFoldDB" id="A0A1H1GL15"/>
<dbReference type="InterPro" id="IPR000209">
    <property type="entry name" value="Peptidase_S8/S53_dom"/>
</dbReference>
<evidence type="ECO:0000256" key="8">
    <source>
        <dbReference type="ARBA" id="ARBA00022989"/>
    </source>
</evidence>
<evidence type="ECO:0000256" key="12">
    <source>
        <dbReference type="SAM" id="MobiDB-lite"/>
    </source>
</evidence>
<feature type="domain" description="Peptidase S8/S53" evidence="15">
    <location>
        <begin position="108"/>
        <end position="393"/>
    </location>
</feature>
<evidence type="ECO:0000256" key="2">
    <source>
        <dbReference type="ARBA" id="ARBA00011073"/>
    </source>
</evidence>
<dbReference type="InterPro" id="IPR050131">
    <property type="entry name" value="Peptidase_S8_subtilisin-like"/>
</dbReference>
<dbReference type="InterPro" id="IPR036852">
    <property type="entry name" value="Peptidase_S8/S53_dom_sf"/>
</dbReference>
<evidence type="ECO:0000259" key="15">
    <source>
        <dbReference type="Pfam" id="PF00082"/>
    </source>
</evidence>
<evidence type="ECO:0000313" key="17">
    <source>
        <dbReference type="Proteomes" id="UP000199301"/>
    </source>
</evidence>
<feature type="chain" id="PRO_5011564045" evidence="14">
    <location>
        <begin position="37"/>
        <end position="471"/>
    </location>
</feature>
<keyword evidence="7 10" id="KW-0720">Serine protease</keyword>
<dbReference type="PRINTS" id="PR00723">
    <property type="entry name" value="SUBTILISIN"/>
</dbReference>
<dbReference type="InterPro" id="IPR023827">
    <property type="entry name" value="Peptidase_S8_Asp-AS"/>
</dbReference>
<dbReference type="GO" id="GO:0005886">
    <property type="term" value="C:plasma membrane"/>
    <property type="evidence" value="ECO:0007669"/>
    <property type="project" value="UniProtKB-SubCell"/>
</dbReference>
<keyword evidence="3" id="KW-1003">Cell membrane</keyword>